<dbReference type="InterPro" id="IPR003594">
    <property type="entry name" value="HATPase_dom"/>
</dbReference>
<comment type="subcellular location">
    <subcellularLocation>
        <location evidence="4">Nucleus</location>
    </subcellularLocation>
</comment>
<keyword evidence="14 19" id="KW-0799">Topoisomerase</keyword>
<feature type="compositionally biased region" description="Acidic residues" evidence="21">
    <location>
        <begin position="1209"/>
        <end position="1224"/>
    </location>
</feature>
<dbReference type="SMART" id="SM00434">
    <property type="entry name" value="TOP4c"/>
    <property type="match status" value="1"/>
</dbReference>
<keyword evidence="13" id="KW-0460">Magnesium</keyword>
<dbReference type="Gene3D" id="3.30.565.10">
    <property type="entry name" value="Histidine kinase-like ATPase, C-terminal domain"/>
    <property type="match status" value="1"/>
</dbReference>
<feature type="compositionally biased region" description="Basic residues" evidence="21">
    <location>
        <begin position="61"/>
        <end position="70"/>
    </location>
</feature>
<evidence type="ECO:0000256" key="12">
    <source>
        <dbReference type="ARBA" id="ARBA00022840"/>
    </source>
</evidence>
<evidence type="ECO:0000256" key="6">
    <source>
        <dbReference type="ARBA" id="ARBA00011738"/>
    </source>
</evidence>
<dbReference type="InterPro" id="IPR002205">
    <property type="entry name" value="Topo_IIA_dom_A"/>
</dbReference>
<evidence type="ECO:0000256" key="16">
    <source>
        <dbReference type="ARBA" id="ARBA00023235"/>
    </source>
</evidence>
<feature type="compositionally biased region" description="Low complexity" evidence="21">
    <location>
        <begin position="1590"/>
        <end position="1622"/>
    </location>
</feature>
<dbReference type="PROSITE" id="PS52040">
    <property type="entry name" value="TOPO_IIA"/>
    <property type="match status" value="1"/>
</dbReference>
<dbReference type="Gene3D" id="3.90.199.10">
    <property type="entry name" value="Topoisomerase II, domain 5"/>
    <property type="match status" value="1"/>
</dbReference>
<dbReference type="InterPro" id="IPR001241">
    <property type="entry name" value="Topo_IIA"/>
</dbReference>
<evidence type="ECO:0000313" key="24">
    <source>
        <dbReference type="EMBL" id="KAF1944813.1"/>
    </source>
</evidence>
<dbReference type="Gene3D" id="3.30.1360.40">
    <property type="match status" value="1"/>
</dbReference>
<dbReference type="FunFam" id="3.90.199.10:FF:000002">
    <property type="entry name" value="DNA topoisomerase 2"/>
    <property type="match status" value="1"/>
</dbReference>
<sequence>MDDSLMEDSVIDDGASSDFAPPAKPAKATKAAKPKAAAPKKTAGPAKARGRPAKEGAAAKPKTKAAPKKKQKDESGDENSDGDMDEDLLGDDESLLADTPPKAKKAQAPKKTGGKPLADIANDSFGMDAGDDGPATKGKKGGASSKYQMLTHLEHIMKRPDTYIGSVIQQTDKMWVYNSSKEEMEFRDVSYVPGLYKIFDEILVNAADNKQNDKNMSEIRVTVDRESGEISVRNDGKGIPIEIHKEHGIYVPEMIFGHLLTSSNYDDDQQKVTGGRNGYGAKLCNVFSTEFTVETVDSKQKKKYKQTWTENMSKMGKAKMTEHKSDDYTKVSWKADYARFGMDGIDDDFEAMVKRRTYDIAGTLRGVKVYLNGERVKITSFAKYMEMYTKSISRDQGKNEDDKTKDVIITDKHDRWEIGFAVSDGSFNQVSFVNSIATTSGGTHVNFIADQIIDKLMAVVNKKNKAVVKLKPAQIKNHIFLFVNCSVVNPAFTSQTKEQLTTKASQFGSKPVLSEKFLKAIEKTEVIQNIMHFAQQKADQMMKKTDGNKRNRISNAKLTDANKAGTKDGHLCTLILTEGESASVLALAGRAVVNQDLFGVFPLRGKLLNVRDATVEQIMKNAEIQNIKKFMGLQHKKEYTVADMKSLRYGHLMIMTDQDHDGSHIKGLLINFLQCQFPSLLKIPGFLLEFITPIVKVWKGDPKNPRNMRSFFSMPEYEEWKEQHHHEKGWDHKYFKGLGTSDIPDAQVYFKDLDTHMKRFQVMRLEEEKLIELAFSKKKADARKEWLRDFVPGQHLDLTTPEISYDDFVNKEFILFSMADNLRSIPSVIDGLKPGQRKVLYTCFRRNIKKDVKVVELAGSVSGSTDYAHGEASMQGTIVNLAQNFVGTNNINYLEPSGNFGSRLKGGSDAASARYIYTRLSPFARRIFHAHDDALLKYGESDGHKIEPEMFVPILPTILINGSSGIGTGWSSDIPNFNPMEIIENIRIRMQEGAAKEDMKPMIPWYKGFTGTTTALGNDRYQFTGTIRQTGENEIEVTELPVRYWTQEFKEKLEEIIKAEKTPSYIKDYIDYNTPDRVHFIIKMEDKYMATAVAKGLEEMFKLFKPQSTTNLVAFDAHGRIHKYATVLDIVEEFYHVRLRYYEKRKKHQLEVMNKELSRMTNQARFIQMIIDGKLIVSKKKKAVLVQELKKLGFTPFPKVEDAKKAGETEDVQEDDDDSEETELEVSANDYDYLLGMAIWSLTQERVEKLLKQIGEKEEEIDMLIKLTPKDIWTVDLDAFVAEWNTQLDEESKRKKKIAGITRRASQKLGIGAGKGAKGKKKRKMDESDSDGSGSDFGPVKKKAKPKKDGLLSYLHSEPAKKPTAAEALKSSSAFGSTAPQKQGTLLANLIKKEATPQTDGASGSRSATVDSAPAPKRDRTAAAKAVKKTPVIDSDDEESDVFVDIAKEPVKKEPTKTTVASRTARGATKQVAKYNLGSDSDSDGDDLLGDVSSMVKTIGAGTNGVPMFKATSSVRPGSNGSARPGSAALAKKNSPIEIDDDTTNYEGLMPQSSPKRPAPRNVNDTIMSSDEDDYDLGATKPVASRLTSKPAAKPKLAPKQKAAPAAPAPAKKAAQSPAAKAYAKKFGKDKEAAVSKPALKAKNAITIDSDEDEDMEDADDIANDILSDEDDEDEPTPKPSRAPAARPGRRAAAKPAKYVVSDDEAESDEASEPSFDDDDDSE</sequence>
<evidence type="ECO:0000256" key="17">
    <source>
        <dbReference type="ARBA" id="ARBA00023242"/>
    </source>
</evidence>
<dbReference type="FunFam" id="3.30.565.10:FF:000004">
    <property type="entry name" value="DNA topoisomerase 2"/>
    <property type="match status" value="1"/>
</dbReference>
<keyword evidence="16 19" id="KW-0413">Isomerase</keyword>
<evidence type="ECO:0000256" key="10">
    <source>
        <dbReference type="ARBA" id="ARBA00022723"/>
    </source>
</evidence>
<dbReference type="GO" id="GO:0006265">
    <property type="term" value="P:DNA topological change"/>
    <property type="evidence" value="ECO:0007669"/>
    <property type="project" value="UniProtKB-UniRule"/>
</dbReference>
<organism evidence="24 25">
    <name type="scientific">Clathrospora elynae</name>
    <dbReference type="NCBI Taxonomy" id="706981"/>
    <lineage>
        <taxon>Eukaryota</taxon>
        <taxon>Fungi</taxon>
        <taxon>Dikarya</taxon>
        <taxon>Ascomycota</taxon>
        <taxon>Pezizomycotina</taxon>
        <taxon>Dothideomycetes</taxon>
        <taxon>Pleosporomycetidae</taxon>
        <taxon>Pleosporales</taxon>
        <taxon>Diademaceae</taxon>
        <taxon>Clathrospora</taxon>
    </lineage>
</organism>
<proteinExistence type="inferred from homology"/>
<dbReference type="CDD" id="cd03365">
    <property type="entry name" value="TOPRIM_TopoIIA"/>
    <property type="match status" value="1"/>
</dbReference>
<dbReference type="FunFam" id="3.40.50.670:FF:000001">
    <property type="entry name" value="DNA topoisomerase 2"/>
    <property type="match status" value="2"/>
</dbReference>
<dbReference type="SUPFAM" id="SSF54211">
    <property type="entry name" value="Ribosomal protein S5 domain 2-like"/>
    <property type="match status" value="1"/>
</dbReference>
<evidence type="ECO:0000256" key="9">
    <source>
        <dbReference type="ARBA" id="ARBA00022553"/>
    </source>
</evidence>
<evidence type="ECO:0000256" key="21">
    <source>
        <dbReference type="SAM" id="MobiDB-lite"/>
    </source>
</evidence>
<evidence type="ECO:0000259" key="23">
    <source>
        <dbReference type="PROSITE" id="PS52040"/>
    </source>
</evidence>
<dbReference type="InterPro" id="IPR034157">
    <property type="entry name" value="TOPRIM_TopoII"/>
</dbReference>
<evidence type="ECO:0000256" key="2">
    <source>
        <dbReference type="ARBA" id="ARBA00001913"/>
    </source>
</evidence>
<dbReference type="EMBL" id="ML976014">
    <property type="protein sequence ID" value="KAF1944813.1"/>
    <property type="molecule type" value="Genomic_DNA"/>
</dbReference>
<keyword evidence="10" id="KW-0479">Metal-binding</keyword>
<dbReference type="FunFam" id="3.30.1490.30:FF:000001">
    <property type="entry name" value="DNA topoisomerase 2"/>
    <property type="match status" value="1"/>
</dbReference>
<feature type="compositionally biased region" description="Polar residues" evidence="21">
    <location>
        <begin position="1511"/>
        <end position="1522"/>
    </location>
</feature>
<feature type="active site" description="O-(5'-phospho-DNA)-tyrosine intermediate" evidence="19">
    <location>
        <position position="915"/>
    </location>
</feature>
<evidence type="ECO:0000256" key="5">
    <source>
        <dbReference type="ARBA" id="ARBA00011080"/>
    </source>
</evidence>
<keyword evidence="17" id="KW-0539">Nucleus</keyword>
<dbReference type="Pfam" id="PF16898">
    <property type="entry name" value="TOPRIM_C"/>
    <property type="match status" value="1"/>
</dbReference>
<dbReference type="PANTHER" id="PTHR10169:SF38">
    <property type="entry name" value="DNA TOPOISOMERASE 2"/>
    <property type="match status" value="1"/>
</dbReference>
<evidence type="ECO:0000256" key="4">
    <source>
        <dbReference type="ARBA" id="ARBA00004123"/>
    </source>
</evidence>
<dbReference type="Proteomes" id="UP000800038">
    <property type="component" value="Unassembled WGS sequence"/>
</dbReference>
<dbReference type="GO" id="GO:0003677">
    <property type="term" value="F:DNA binding"/>
    <property type="evidence" value="ECO:0007669"/>
    <property type="project" value="UniProtKB-UniRule"/>
</dbReference>
<dbReference type="InterPro" id="IPR013760">
    <property type="entry name" value="Topo_IIA-like_dom_sf"/>
</dbReference>
<dbReference type="InterPro" id="IPR014721">
    <property type="entry name" value="Ribsml_uS5_D2-typ_fold_subgr"/>
</dbReference>
<feature type="compositionally biased region" description="Acidic residues" evidence="21">
    <location>
        <begin position="1649"/>
        <end position="1675"/>
    </location>
</feature>
<keyword evidence="15 19" id="KW-0238">DNA-binding</keyword>
<dbReference type="Gene3D" id="3.30.1490.30">
    <property type="match status" value="1"/>
</dbReference>
<dbReference type="Gene3D" id="3.40.50.670">
    <property type="match status" value="1"/>
</dbReference>
<evidence type="ECO:0000256" key="20">
    <source>
        <dbReference type="RuleBase" id="RU362094"/>
    </source>
</evidence>
<keyword evidence="25" id="KW-1185">Reference proteome</keyword>
<dbReference type="SMART" id="SM00433">
    <property type="entry name" value="TOP2c"/>
    <property type="match status" value="1"/>
</dbReference>
<dbReference type="CDD" id="cd00187">
    <property type="entry name" value="TOP4c"/>
    <property type="match status" value="1"/>
</dbReference>
<keyword evidence="11 20" id="KW-0547">Nucleotide-binding</keyword>
<comment type="catalytic activity">
    <reaction evidence="1 19 20">
        <text>ATP-dependent breakage, passage and rejoining of double-stranded DNA.</text>
        <dbReference type="EC" id="5.6.2.2"/>
    </reaction>
</comment>
<keyword evidence="12 20" id="KW-0067">ATP-binding</keyword>
<dbReference type="Pfam" id="PF02518">
    <property type="entry name" value="HATPase_c"/>
    <property type="match status" value="1"/>
</dbReference>
<dbReference type="SMART" id="SM00387">
    <property type="entry name" value="HATPase_c"/>
    <property type="match status" value="1"/>
</dbReference>
<comment type="similarity">
    <text evidence="5 20">Belongs to the type II topoisomerase family.</text>
</comment>
<dbReference type="Gene3D" id="3.30.230.10">
    <property type="match status" value="1"/>
</dbReference>
<evidence type="ECO:0000259" key="22">
    <source>
        <dbReference type="PROSITE" id="PS50880"/>
    </source>
</evidence>
<evidence type="ECO:0000256" key="11">
    <source>
        <dbReference type="ARBA" id="ARBA00022741"/>
    </source>
</evidence>
<dbReference type="EC" id="5.6.2.2" evidence="7 20"/>
<dbReference type="InterPro" id="IPR013506">
    <property type="entry name" value="Topo_IIA_bsu_dom2"/>
</dbReference>
<feature type="compositionally biased region" description="Polar residues" evidence="21">
    <location>
        <begin position="1396"/>
        <end position="1410"/>
    </location>
</feature>
<evidence type="ECO:0000256" key="1">
    <source>
        <dbReference type="ARBA" id="ARBA00000185"/>
    </source>
</evidence>
<evidence type="ECO:0000256" key="18">
    <source>
        <dbReference type="ARBA" id="ARBA00053943"/>
    </source>
</evidence>
<dbReference type="FunFam" id="3.30.1360.40:FF:000003">
    <property type="entry name" value="DNA topoisomerase 2"/>
    <property type="match status" value="1"/>
</dbReference>
<evidence type="ECO:0000256" key="3">
    <source>
        <dbReference type="ARBA" id="ARBA00001946"/>
    </source>
</evidence>
<dbReference type="InterPro" id="IPR013759">
    <property type="entry name" value="Topo_IIA_B_C"/>
</dbReference>
<dbReference type="InterPro" id="IPR001154">
    <property type="entry name" value="TopoII_euk"/>
</dbReference>
<dbReference type="InterPro" id="IPR020568">
    <property type="entry name" value="Ribosomal_Su5_D2-typ_SF"/>
</dbReference>
<evidence type="ECO:0000256" key="15">
    <source>
        <dbReference type="ARBA" id="ARBA00023125"/>
    </source>
</evidence>
<comment type="subunit">
    <text evidence="6 20">Homodimer.</text>
</comment>
<dbReference type="GO" id="GO:0000819">
    <property type="term" value="P:sister chromatid segregation"/>
    <property type="evidence" value="ECO:0007669"/>
    <property type="project" value="TreeGrafter"/>
</dbReference>
<feature type="domain" description="Topo IIA-type catalytic" evidence="23">
    <location>
        <begin position="825"/>
        <end position="1277"/>
    </location>
</feature>
<dbReference type="FunFam" id="3.30.230.10:FF:000008">
    <property type="entry name" value="DNA topoisomerase 2"/>
    <property type="match status" value="1"/>
</dbReference>
<dbReference type="Pfam" id="PF01751">
    <property type="entry name" value="Toprim"/>
    <property type="match status" value="1"/>
</dbReference>
<feature type="region of interest" description="Disordered" evidence="21">
    <location>
        <begin position="1203"/>
        <end position="1224"/>
    </location>
</feature>
<feature type="compositionally biased region" description="Low complexity" evidence="21">
    <location>
        <begin position="25"/>
        <end position="47"/>
    </location>
</feature>
<accession>A0A6A5SX27</accession>
<dbReference type="PROSITE" id="PS50880">
    <property type="entry name" value="TOPRIM"/>
    <property type="match status" value="1"/>
</dbReference>
<reference evidence="24" key="1">
    <citation type="journal article" date="2020" name="Stud. Mycol.">
        <title>101 Dothideomycetes genomes: a test case for predicting lifestyles and emergence of pathogens.</title>
        <authorList>
            <person name="Haridas S."/>
            <person name="Albert R."/>
            <person name="Binder M."/>
            <person name="Bloem J."/>
            <person name="Labutti K."/>
            <person name="Salamov A."/>
            <person name="Andreopoulos B."/>
            <person name="Baker S."/>
            <person name="Barry K."/>
            <person name="Bills G."/>
            <person name="Bluhm B."/>
            <person name="Cannon C."/>
            <person name="Castanera R."/>
            <person name="Culley D."/>
            <person name="Daum C."/>
            <person name="Ezra D."/>
            <person name="Gonzalez J."/>
            <person name="Henrissat B."/>
            <person name="Kuo A."/>
            <person name="Liang C."/>
            <person name="Lipzen A."/>
            <person name="Lutzoni F."/>
            <person name="Magnuson J."/>
            <person name="Mondo S."/>
            <person name="Nolan M."/>
            <person name="Ohm R."/>
            <person name="Pangilinan J."/>
            <person name="Park H.-J."/>
            <person name="Ramirez L."/>
            <person name="Alfaro M."/>
            <person name="Sun H."/>
            <person name="Tritt A."/>
            <person name="Yoshinaga Y."/>
            <person name="Zwiers L.-H."/>
            <person name="Turgeon B."/>
            <person name="Goodwin S."/>
            <person name="Spatafora J."/>
            <person name="Crous P."/>
            <person name="Grigoriev I."/>
        </authorList>
    </citation>
    <scope>NUCLEOTIDE SEQUENCE</scope>
    <source>
        <strain evidence="24">CBS 161.51</strain>
    </source>
</reference>
<dbReference type="Pfam" id="PF00204">
    <property type="entry name" value="DNA_gyraseB"/>
    <property type="match status" value="1"/>
</dbReference>
<dbReference type="PRINTS" id="PR01158">
    <property type="entry name" value="TOPISMRASEII"/>
</dbReference>
<dbReference type="GO" id="GO:0003918">
    <property type="term" value="F:DNA topoisomerase type II (double strand cut, ATP-hydrolyzing) activity"/>
    <property type="evidence" value="ECO:0007669"/>
    <property type="project" value="UniProtKB-UniRule"/>
</dbReference>
<dbReference type="InterPro" id="IPR006171">
    <property type="entry name" value="TOPRIM_dom"/>
</dbReference>
<feature type="compositionally biased region" description="Acidic residues" evidence="21">
    <location>
        <begin position="1702"/>
        <end position="1723"/>
    </location>
</feature>
<dbReference type="SUPFAM" id="SSF55874">
    <property type="entry name" value="ATPase domain of HSP90 chaperone/DNA topoisomerase II/histidine kinase"/>
    <property type="match status" value="1"/>
</dbReference>
<feature type="compositionally biased region" description="Polar residues" evidence="21">
    <location>
        <begin position="1370"/>
        <end position="1386"/>
    </location>
</feature>
<dbReference type="InterPro" id="IPR036890">
    <property type="entry name" value="HATPase_C_sf"/>
</dbReference>
<dbReference type="InterPro" id="IPR013757">
    <property type="entry name" value="Topo_IIA_A_a_sf"/>
</dbReference>
<dbReference type="CDD" id="cd03481">
    <property type="entry name" value="TopoIIA_Trans_ScTopoIIA"/>
    <property type="match status" value="1"/>
</dbReference>
<feature type="domain" description="Toprim" evidence="22">
    <location>
        <begin position="572"/>
        <end position="688"/>
    </location>
</feature>
<feature type="region of interest" description="Disordered" evidence="21">
    <location>
        <begin position="1499"/>
        <end position="1723"/>
    </location>
</feature>
<dbReference type="FunFam" id="1.10.268.10:FF:000003">
    <property type="entry name" value="DNA topoisomerase 2"/>
    <property type="match status" value="1"/>
</dbReference>
<protein>
    <recommendedName>
        <fullName evidence="8 20">DNA topoisomerase 2</fullName>
        <ecNumber evidence="7 20">5.6.2.2</ecNumber>
    </recommendedName>
</protein>
<evidence type="ECO:0000256" key="8">
    <source>
        <dbReference type="ARBA" id="ARBA00019635"/>
    </source>
</evidence>
<gene>
    <name evidence="24" type="ORF">EJ02DRAFT_397746</name>
</gene>
<feature type="compositionally biased region" description="Acidic residues" evidence="21">
    <location>
        <begin position="75"/>
        <end position="95"/>
    </location>
</feature>
<feature type="region of interest" description="Disordered" evidence="21">
    <location>
        <begin position="1309"/>
        <end position="1439"/>
    </location>
</feature>
<dbReference type="GO" id="GO:0046872">
    <property type="term" value="F:metal ion binding"/>
    <property type="evidence" value="ECO:0007669"/>
    <property type="project" value="UniProtKB-KW"/>
</dbReference>
<evidence type="ECO:0000313" key="25">
    <source>
        <dbReference type="Proteomes" id="UP000800038"/>
    </source>
</evidence>
<dbReference type="GO" id="GO:0000712">
    <property type="term" value="P:resolution of meiotic recombination intermediates"/>
    <property type="evidence" value="ECO:0007669"/>
    <property type="project" value="TreeGrafter"/>
</dbReference>
<dbReference type="InterPro" id="IPR013758">
    <property type="entry name" value="Topo_IIA_A/C_ab"/>
</dbReference>
<dbReference type="InterPro" id="IPR050634">
    <property type="entry name" value="DNA_Topoisomerase_II"/>
</dbReference>
<comment type="function">
    <text evidence="18 20">Control of topological states of DNA by transient breakage and subsequent rejoining of DNA strands. Topoisomerase II makes double-strand breaks.</text>
</comment>
<dbReference type="OrthoDB" id="276498at2759"/>
<dbReference type="Pfam" id="PF00521">
    <property type="entry name" value="DNA_topoisoIV"/>
    <property type="match status" value="1"/>
</dbReference>
<keyword evidence="9" id="KW-0597">Phosphoprotein</keyword>
<dbReference type="SUPFAM" id="SSF56719">
    <property type="entry name" value="Type II DNA topoisomerase"/>
    <property type="match status" value="1"/>
</dbReference>
<dbReference type="CDD" id="cd16930">
    <property type="entry name" value="HATPase_TopII-like"/>
    <property type="match status" value="1"/>
</dbReference>
<evidence type="ECO:0000256" key="19">
    <source>
        <dbReference type="PROSITE-ProRule" id="PRU01384"/>
    </source>
</evidence>
<feature type="region of interest" description="Disordered" evidence="21">
    <location>
        <begin position="1"/>
        <end position="143"/>
    </location>
</feature>
<comment type="cofactor">
    <cofactor evidence="2">
        <name>Ca(2+)</name>
        <dbReference type="ChEBI" id="CHEBI:29108"/>
    </cofactor>
</comment>
<feature type="compositionally biased region" description="Acidic residues" evidence="21">
    <location>
        <begin position="1"/>
        <end position="11"/>
    </location>
</feature>
<evidence type="ECO:0000256" key="13">
    <source>
        <dbReference type="ARBA" id="ARBA00022842"/>
    </source>
</evidence>
<dbReference type="GO" id="GO:0005634">
    <property type="term" value="C:nucleus"/>
    <property type="evidence" value="ECO:0007669"/>
    <property type="project" value="UniProtKB-SubCell"/>
</dbReference>
<evidence type="ECO:0000256" key="14">
    <source>
        <dbReference type="ARBA" id="ARBA00023029"/>
    </source>
</evidence>
<comment type="cofactor">
    <cofactor evidence="3">
        <name>Mg(2+)</name>
        <dbReference type="ChEBI" id="CHEBI:18420"/>
    </cofactor>
</comment>
<dbReference type="InterPro" id="IPR031660">
    <property type="entry name" value="TOPRIM_C"/>
</dbReference>
<name>A0A6A5SX27_9PLEO</name>
<dbReference type="PRINTS" id="PR00418">
    <property type="entry name" value="TPI2FAMILY"/>
</dbReference>
<dbReference type="GO" id="GO:0005524">
    <property type="term" value="F:ATP binding"/>
    <property type="evidence" value="ECO:0007669"/>
    <property type="project" value="UniProtKB-UniRule"/>
</dbReference>
<dbReference type="PANTHER" id="PTHR10169">
    <property type="entry name" value="DNA TOPOISOMERASE/GYRASE"/>
    <property type="match status" value="1"/>
</dbReference>
<dbReference type="Gene3D" id="1.10.268.10">
    <property type="entry name" value="Topoisomerase, domain 3"/>
    <property type="match status" value="1"/>
</dbReference>
<evidence type="ECO:0000256" key="7">
    <source>
        <dbReference type="ARBA" id="ARBA00012895"/>
    </source>
</evidence>